<dbReference type="Gene3D" id="1.10.287.1270">
    <property type="match status" value="1"/>
</dbReference>
<evidence type="ECO:0000313" key="2">
    <source>
        <dbReference type="Proteomes" id="UP000075920"/>
    </source>
</evidence>
<name>A0A182VPU7_9DIPT</name>
<dbReference type="Proteomes" id="UP000075920">
    <property type="component" value="Unassembled WGS sequence"/>
</dbReference>
<evidence type="ECO:0008006" key="3">
    <source>
        <dbReference type="Google" id="ProtNLM"/>
    </source>
</evidence>
<reference evidence="2" key="1">
    <citation type="submission" date="2013-03" db="EMBL/GenBank/DDBJ databases">
        <title>The Genome Sequence of Anopheles minimus MINIMUS1.</title>
        <authorList>
            <consortium name="The Broad Institute Genomics Platform"/>
            <person name="Neafsey D.E."/>
            <person name="Walton C."/>
            <person name="Walker B."/>
            <person name="Young S.K."/>
            <person name="Zeng Q."/>
            <person name="Gargeya S."/>
            <person name="Fitzgerald M."/>
            <person name="Haas B."/>
            <person name="Abouelleil A."/>
            <person name="Allen A.W."/>
            <person name="Alvarado L."/>
            <person name="Arachchi H.M."/>
            <person name="Berlin A.M."/>
            <person name="Chapman S.B."/>
            <person name="Gainer-Dewar J."/>
            <person name="Goldberg J."/>
            <person name="Griggs A."/>
            <person name="Gujja S."/>
            <person name="Hansen M."/>
            <person name="Howarth C."/>
            <person name="Imamovic A."/>
            <person name="Ireland A."/>
            <person name="Larimer J."/>
            <person name="McCowan C."/>
            <person name="Murphy C."/>
            <person name="Pearson M."/>
            <person name="Poon T.W."/>
            <person name="Priest M."/>
            <person name="Roberts A."/>
            <person name="Saif S."/>
            <person name="Shea T."/>
            <person name="Sisk P."/>
            <person name="Sykes S."/>
            <person name="Wortman J."/>
            <person name="Nusbaum C."/>
            <person name="Birren B."/>
        </authorList>
    </citation>
    <scope>NUCLEOTIDE SEQUENCE [LARGE SCALE GENOMIC DNA]</scope>
    <source>
        <strain evidence="2">MINIMUS1</strain>
    </source>
</reference>
<keyword evidence="2" id="KW-1185">Reference proteome</keyword>
<evidence type="ECO:0000313" key="1">
    <source>
        <dbReference type="EnsemblMetazoa" id="AMIN000076-PA"/>
    </source>
</evidence>
<organism evidence="1 2">
    <name type="scientific">Anopheles minimus</name>
    <dbReference type="NCBI Taxonomy" id="112268"/>
    <lineage>
        <taxon>Eukaryota</taxon>
        <taxon>Metazoa</taxon>
        <taxon>Ecdysozoa</taxon>
        <taxon>Arthropoda</taxon>
        <taxon>Hexapoda</taxon>
        <taxon>Insecta</taxon>
        <taxon>Pterygota</taxon>
        <taxon>Neoptera</taxon>
        <taxon>Endopterygota</taxon>
        <taxon>Diptera</taxon>
        <taxon>Nematocera</taxon>
        <taxon>Culicoidea</taxon>
        <taxon>Culicidae</taxon>
        <taxon>Anophelinae</taxon>
        <taxon>Anopheles</taxon>
    </lineage>
</organism>
<proteinExistence type="predicted"/>
<dbReference type="EnsemblMetazoa" id="AMIN000076-RA">
    <property type="protein sequence ID" value="AMIN000076-PA"/>
    <property type="gene ID" value="AMIN000076"/>
</dbReference>
<sequence length="42" mass="5105">MHKYLEKENEVNFDKIFNQVLGEDFCDNVSEEPVPHLKFYEE</sequence>
<dbReference type="VEuPathDB" id="VectorBase:AMIN000076"/>
<reference evidence="1" key="2">
    <citation type="submission" date="2020-05" db="UniProtKB">
        <authorList>
            <consortium name="EnsemblMetazoa"/>
        </authorList>
    </citation>
    <scope>IDENTIFICATION</scope>
    <source>
        <strain evidence="1">MINIMUS1</strain>
    </source>
</reference>
<dbReference type="AlphaFoldDB" id="A0A182VPU7"/>
<protein>
    <recommendedName>
        <fullName evidence="3">RGS domain-containing protein</fullName>
    </recommendedName>
</protein>
<dbReference type="STRING" id="112268.A0A182VPU7"/>
<dbReference type="InterPro" id="IPR036305">
    <property type="entry name" value="RGS_sf"/>
</dbReference>
<dbReference type="SUPFAM" id="SSF48097">
    <property type="entry name" value="Regulator of G-protein signaling, RGS"/>
    <property type="match status" value="1"/>
</dbReference>
<accession>A0A182VPU7</accession>